<dbReference type="EMBL" id="CAJMWW010000663">
    <property type="protein sequence ID" value="CAE6481296.1"/>
    <property type="molecule type" value="Genomic_DNA"/>
</dbReference>
<proteinExistence type="predicted"/>
<evidence type="ECO:0000313" key="1">
    <source>
        <dbReference type="EMBL" id="CAE6481296.1"/>
    </source>
</evidence>
<dbReference type="AlphaFoldDB" id="A0A8H3CCX9"/>
<protein>
    <submittedName>
        <fullName evidence="1">Uncharacterized protein</fullName>
    </submittedName>
</protein>
<name>A0A8H3CCX9_9AGAM</name>
<sequence>MLSWSLSSTSCSSCLCLLCSRSGSPCYSTLPSCLLLTLLLCSSFWDSKLKLDKWHRLQRRVYGTGISSVKPCHVVLAIVKSNKRVIIS</sequence>
<reference evidence="1" key="1">
    <citation type="submission" date="2021-01" db="EMBL/GenBank/DDBJ databases">
        <authorList>
            <person name="Kaushik A."/>
        </authorList>
    </citation>
    <scope>NUCLEOTIDE SEQUENCE</scope>
    <source>
        <strain evidence="1">AG3-T5</strain>
    </source>
</reference>
<dbReference type="Proteomes" id="UP000663841">
    <property type="component" value="Unassembled WGS sequence"/>
</dbReference>
<accession>A0A8H3CCX9</accession>
<comment type="caution">
    <text evidence="1">The sequence shown here is derived from an EMBL/GenBank/DDBJ whole genome shotgun (WGS) entry which is preliminary data.</text>
</comment>
<gene>
    <name evidence="1" type="ORF">RDB_LOCUS209027</name>
</gene>
<organism evidence="1 2">
    <name type="scientific">Rhizoctonia solani</name>
    <dbReference type="NCBI Taxonomy" id="456999"/>
    <lineage>
        <taxon>Eukaryota</taxon>
        <taxon>Fungi</taxon>
        <taxon>Dikarya</taxon>
        <taxon>Basidiomycota</taxon>
        <taxon>Agaricomycotina</taxon>
        <taxon>Agaricomycetes</taxon>
        <taxon>Cantharellales</taxon>
        <taxon>Ceratobasidiaceae</taxon>
        <taxon>Rhizoctonia</taxon>
    </lineage>
</organism>
<evidence type="ECO:0000313" key="2">
    <source>
        <dbReference type="Proteomes" id="UP000663841"/>
    </source>
</evidence>